<evidence type="ECO:0000256" key="9">
    <source>
        <dbReference type="ARBA" id="ARBA00022932"/>
    </source>
</evidence>
<evidence type="ECO:0000256" key="10">
    <source>
        <dbReference type="ARBA" id="ARBA00023172"/>
    </source>
</evidence>
<evidence type="ECO:0000256" key="7">
    <source>
        <dbReference type="ARBA" id="ARBA00022908"/>
    </source>
</evidence>
<dbReference type="GO" id="GO:0003964">
    <property type="term" value="F:RNA-directed DNA polymerase activity"/>
    <property type="evidence" value="ECO:0007669"/>
    <property type="project" value="UniProtKB-KW"/>
</dbReference>
<dbReference type="PANTHER" id="PTHR42648">
    <property type="entry name" value="TRANSPOSASE, PUTATIVE-RELATED"/>
    <property type="match status" value="1"/>
</dbReference>
<dbReference type="InterPro" id="IPR036397">
    <property type="entry name" value="RNaseH_sf"/>
</dbReference>
<evidence type="ECO:0000256" key="2">
    <source>
        <dbReference type="ARBA" id="ARBA00022722"/>
    </source>
</evidence>
<keyword evidence="5" id="KW-0378">Hydrolase</keyword>
<dbReference type="PANTHER" id="PTHR42648:SF11">
    <property type="entry name" value="TRANSPOSON TY4-P GAG-POL POLYPROTEIN"/>
    <property type="match status" value="1"/>
</dbReference>
<name>A0A1K0FZ28_9BASI</name>
<evidence type="ECO:0000256" key="1">
    <source>
        <dbReference type="ARBA" id="ARBA00022695"/>
    </source>
</evidence>
<dbReference type="GO" id="GO:0006310">
    <property type="term" value="P:DNA recombination"/>
    <property type="evidence" value="ECO:0007669"/>
    <property type="project" value="UniProtKB-KW"/>
</dbReference>
<keyword evidence="3" id="KW-0479">Metal-binding</keyword>
<evidence type="ECO:0000313" key="11">
    <source>
        <dbReference type="EMBL" id="SAM76251.1"/>
    </source>
</evidence>
<keyword evidence="10" id="KW-0233">DNA recombination</keyword>
<keyword evidence="7" id="KW-0229">DNA integration</keyword>
<gene>
    <name evidence="11" type="ORF">UBRO_20518</name>
</gene>
<dbReference type="GO" id="GO:0046872">
    <property type="term" value="F:metal ion binding"/>
    <property type="evidence" value="ECO:0007669"/>
    <property type="project" value="UniProtKB-KW"/>
</dbReference>
<dbReference type="AlphaFoldDB" id="A0A1K0FZ28"/>
<dbReference type="GO" id="GO:0004519">
    <property type="term" value="F:endonuclease activity"/>
    <property type="evidence" value="ECO:0007669"/>
    <property type="project" value="UniProtKB-KW"/>
</dbReference>
<keyword evidence="4" id="KW-0255">Endonuclease</keyword>
<keyword evidence="6" id="KW-0460">Magnesium</keyword>
<dbReference type="Proteomes" id="UP000179920">
    <property type="component" value="Chromosome III"/>
</dbReference>
<evidence type="ECO:0000256" key="3">
    <source>
        <dbReference type="ARBA" id="ARBA00022723"/>
    </source>
</evidence>
<dbReference type="InterPro" id="IPR012337">
    <property type="entry name" value="RNaseH-like_sf"/>
</dbReference>
<proteinExistence type="predicted"/>
<dbReference type="SUPFAM" id="SSF53098">
    <property type="entry name" value="Ribonuclease H-like"/>
    <property type="match status" value="1"/>
</dbReference>
<dbReference type="InterPro" id="IPR039537">
    <property type="entry name" value="Retrotran_Ty1/copia-like"/>
</dbReference>
<keyword evidence="2" id="KW-0540">Nuclease</keyword>
<evidence type="ECO:0000256" key="8">
    <source>
        <dbReference type="ARBA" id="ARBA00022918"/>
    </source>
</evidence>
<accession>A0A1K0FZ28</accession>
<dbReference type="GO" id="GO:0003676">
    <property type="term" value="F:nucleic acid binding"/>
    <property type="evidence" value="ECO:0007669"/>
    <property type="project" value="InterPro"/>
</dbReference>
<keyword evidence="9" id="KW-0239">DNA-directed DNA polymerase</keyword>
<evidence type="ECO:0000313" key="12">
    <source>
        <dbReference type="Proteomes" id="UP000179920"/>
    </source>
</evidence>
<dbReference type="EMBL" id="LT558119">
    <property type="protein sequence ID" value="SAM76251.1"/>
    <property type="molecule type" value="Genomic_DNA"/>
</dbReference>
<dbReference type="OrthoDB" id="7691805at2759"/>
<dbReference type="GO" id="GO:0016787">
    <property type="term" value="F:hydrolase activity"/>
    <property type="evidence" value="ECO:0007669"/>
    <property type="project" value="UniProtKB-KW"/>
</dbReference>
<keyword evidence="9" id="KW-0808">Transferase</keyword>
<evidence type="ECO:0000256" key="4">
    <source>
        <dbReference type="ARBA" id="ARBA00022759"/>
    </source>
</evidence>
<keyword evidence="8" id="KW-0695">RNA-directed DNA polymerase</keyword>
<sequence length="402" mass="46040">MDEGAHVTLDLTGRQIHLANGILLKMTKNCEQGLLEFRGNTWRESTMTASAPLLEGVDEEFEQTKSKLDISKQQIWHKRLGHPGRAKSRAILHKLEGEHIVDLDPDTALTCEQCIQSKKYTCTLVLVDDHSKYVYVQPILQKGHASTQLKRIITFLETQTGRKLKAICSDQGTEWKSNDALEWTHSKGVEWQTMRKLPKTFWPFAMQAAAFKMNLTPSVDDEFPYQTMFGKPPGQFMSLIWVFSCLTWVNVPKPPPALVSEEELDNLGYMEENIFDEKDQEPLNEYILMEPAIEMDEKENIDEEEEMPNAETWTDTTPFGLAVADINKKRNLGPTVSKALAGEDRKHWEEVMQKELDGLEAMDTWKITELPQGMNTVDTRWVLKIKMDVNLIPTNFKARLVV</sequence>
<reference evidence="12" key="1">
    <citation type="submission" date="2016-04" db="EMBL/GenBank/DDBJ databases">
        <authorList>
            <person name="Guldener U."/>
            <person name="Guldener U."/>
        </authorList>
    </citation>
    <scope>NUCLEOTIDE SEQUENCE [LARGE SCALE GENOMIC DNA]</scope>
    <source>
        <strain evidence="12">UB2112</strain>
    </source>
</reference>
<evidence type="ECO:0000256" key="5">
    <source>
        <dbReference type="ARBA" id="ARBA00022801"/>
    </source>
</evidence>
<dbReference type="Gene3D" id="3.30.420.10">
    <property type="entry name" value="Ribonuclease H-like superfamily/Ribonuclease H"/>
    <property type="match status" value="1"/>
</dbReference>
<dbReference type="GO" id="GO:0003887">
    <property type="term" value="F:DNA-directed DNA polymerase activity"/>
    <property type="evidence" value="ECO:0007669"/>
    <property type="project" value="UniProtKB-KW"/>
</dbReference>
<dbReference type="GO" id="GO:0015074">
    <property type="term" value="P:DNA integration"/>
    <property type="evidence" value="ECO:0007669"/>
    <property type="project" value="UniProtKB-KW"/>
</dbReference>
<keyword evidence="1" id="KW-0548">Nucleotidyltransferase</keyword>
<evidence type="ECO:0000256" key="6">
    <source>
        <dbReference type="ARBA" id="ARBA00022842"/>
    </source>
</evidence>
<organism evidence="11 12">
    <name type="scientific">Ustilago bromivora</name>
    <dbReference type="NCBI Taxonomy" id="307758"/>
    <lineage>
        <taxon>Eukaryota</taxon>
        <taxon>Fungi</taxon>
        <taxon>Dikarya</taxon>
        <taxon>Basidiomycota</taxon>
        <taxon>Ustilaginomycotina</taxon>
        <taxon>Ustilaginomycetes</taxon>
        <taxon>Ustilaginales</taxon>
        <taxon>Ustilaginaceae</taxon>
        <taxon>Ustilago</taxon>
    </lineage>
</organism>
<protein>
    <submittedName>
        <fullName evidence="11">Uncharacterized protein</fullName>
    </submittedName>
</protein>